<accession>F6KLL1</accession>
<dbReference type="AlphaFoldDB" id="F6KLL1"/>
<proteinExistence type="predicted"/>
<protein>
    <submittedName>
        <fullName evidence="1">Uncharacterized protein</fullName>
    </submittedName>
</protein>
<dbReference type="EMBL" id="HQ426651">
    <property type="protein sequence ID" value="AEF32552.1"/>
    <property type="molecule type" value="Genomic_DNA"/>
</dbReference>
<sequence length="53" mass="6369">MNEREINEKLMEVSVVVEDNSSEWLSKFSDLITIYKFIRDSLFIQLLYYFSGQ</sequence>
<name>F6KLL1_ENTFL</name>
<organism evidence="1">
    <name type="scientific">Enterococcus faecalis</name>
    <name type="common">Streptococcus faecalis</name>
    <dbReference type="NCBI Taxonomy" id="1351"/>
    <lineage>
        <taxon>Bacteria</taxon>
        <taxon>Bacillati</taxon>
        <taxon>Bacillota</taxon>
        <taxon>Bacilli</taxon>
        <taxon>Lactobacillales</taxon>
        <taxon>Enterococcaceae</taxon>
        <taxon>Enterococcus</taxon>
    </lineage>
</organism>
<geneLocation type="plasmid" evidence="1">
    <name>pLG2</name>
</geneLocation>
<evidence type="ECO:0000313" key="1">
    <source>
        <dbReference type="EMBL" id="AEF32552.1"/>
    </source>
</evidence>
<reference evidence="1" key="1">
    <citation type="journal article" date="2011" name="PLoS ONE">
        <title>Intra- and Interspecies Genomic Transfer of the Enterococcus faecalis Pathogenicity Island.</title>
        <authorList>
            <person name="Laverde Gomez J.A."/>
            <person name="Hendrickx A.P."/>
            <person name="Willems R.J."/>
            <person name="Top J."/>
            <person name="Sava I."/>
            <person name="Huebner J."/>
            <person name="Witte W."/>
            <person name="Werner G."/>
        </authorList>
    </citation>
    <scope>NUCLEOTIDE SEQUENCE</scope>
    <source>
        <strain evidence="1">OG1RF x UW3114 T-12</strain>
        <plasmid evidence="1">pLG2</plasmid>
    </source>
</reference>
<gene>
    <name evidence="1" type="ORF">pLG2-0057</name>
</gene>
<keyword evidence="1" id="KW-0614">Plasmid</keyword>